<name>A0ABW1FVQ4_9ACTN</name>
<accession>A0ABW1FVQ4</accession>
<sequence length="129" mass="13811">MTTITTRVVVGVTEAPESRTLLRRAAARARQLHSVLVPVAAWAPATGRPSEHTEAWLMDLVTDSLGPEETVHVRPLVVAAEGPAQAVAQIAVEPGDVVFTLPPRPRAWDRLGAHLHHHPADAGPEVPAR</sequence>
<evidence type="ECO:0000313" key="1">
    <source>
        <dbReference type="EMBL" id="MFC5906541.1"/>
    </source>
</evidence>
<evidence type="ECO:0000313" key="2">
    <source>
        <dbReference type="Proteomes" id="UP001596174"/>
    </source>
</evidence>
<dbReference type="Proteomes" id="UP001596174">
    <property type="component" value="Unassembled WGS sequence"/>
</dbReference>
<comment type="caution">
    <text evidence="1">The sequence shown here is derived from an EMBL/GenBank/DDBJ whole genome shotgun (WGS) entry which is preliminary data.</text>
</comment>
<evidence type="ECO:0008006" key="3">
    <source>
        <dbReference type="Google" id="ProtNLM"/>
    </source>
</evidence>
<organism evidence="1 2">
    <name type="scientific">Streptacidiphilus monticola</name>
    <dbReference type="NCBI Taxonomy" id="2161674"/>
    <lineage>
        <taxon>Bacteria</taxon>
        <taxon>Bacillati</taxon>
        <taxon>Actinomycetota</taxon>
        <taxon>Actinomycetes</taxon>
        <taxon>Kitasatosporales</taxon>
        <taxon>Streptomycetaceae</taxon>
        <taxon>Streptacidiphilus</taxon>
    </lineage>
</organism>
<dbReference type="RefSeq" id="WP_380580052.1">
    <property type="nucleotide sequence ID" value="NZ_JBHSQJ010000013.1"/>
</dbReference>
<dbReference type="EMBL" id="JBHSQJ010000013">
    <property type="protein sequence ID" value="MFC5906541.1"/>
    <property type="molecule type" value="Genomic_DNA"/>
</dbReference>
<proteinExistence type="predicted"/>
<protein>
    <recommendedName>
        <fullName evidence="3">Universal stress protein</fullName>
    </recommendedName>
</protein>
<keyword evidence="2" id="KW-1185">Reference proteome</keyword>
<reference evidence="2" key="1">
    <citation type="journal article" date="2019" name="Int. J. Syst. Evol. Microbiol.">
        <title>The Global Catalogue of Microorganisms (GCM) 10K type strain sequencing project: providing services to taxonomists for standard genome sequencing and annotation.</title>
        <authorList>
            <consortium name="The Broad Institute Genomics Platform"/>
            <consortium name="The Broad Institute Genome Sequencing Center for Infectious Disease"/>
            <person name="Wu L."/>
            <person name="Ma J."/>
        </authorList>
    </citation>
    <scope>NUCLEOTIDE SEQUENCE [LARGE SCALE GENOMIC DNA]</scope>
    <source>
        <strain evidence="2">JCM 4816</strain>
    </source>
</reference>
<gene>
    <name evidence="1" type="ORF">ACFP3V_04810</name>
</gene>